<organism evidence="3 4">
    <name type="scientific">Dovyalis caffra</name>
    <dbReference type="NCBI Taxonomy" id="77055"/>
    <lineage>
        <taxon>Eukaryota</taxon>
        <taxon>Viridiplantae</taxon>
        <taxon>Streptophyta</taxon>
        <taxon>Embryophyta</taxon>
        <taxon>Tracheophyta</taxon>
        <taxon>Spermatophyta</taxon>
        <taxon>Magnoliopsida</taxon>
        <taxon>eudicotyledons</taxon>
        <taxon>Gunneridae</taxon>
        <taxon>Pentapetalae</taxon>
        <taxon>rosids</taxon>
        <taxon>fabids</taxon>
        <taxon>Malpighiales</taxon>
        <taxon>Salicaceae</taxon>
        <taxon>Flacourtieae</taxon>
        <taxon>Dovyalis</taxon>
    </lineage>
</organism>
<dbReference type="Pfam" id="PF07734">
    <property type="entry name" value="FBA_1"/>
    <property type="match status" value="1"/>
</dbReference>
<feature type="domain" description="F-box associated beta-propeller type 1" evidence="1">
    <location>
        <begin position="312"/>
        <end position="427"/>
    </location>
</feature>
<dbReference type="Proteomes" id="UP001314170">
    <property type="component" value="Unassembled WGS sequence"/>
</dbReference>
<evidence type="ECO:0000259" key="2">
    <source>
        <dbReference type="Pfam" id="PF13456"/>
    </source>
</evidence>
<dbReference type="InterPro" id="IPR002156">
    <property type="entry name" value="RNaseH_domain"/>
</dbReference>
<dbReference type="NCBIfam" id="TIGR01640">
    <property type="entry name" value="F_box_assoc_1"/>
    <property type="match status" value="1"/>
</dbReference>
<comment type="caution">
    <text evidence="3">The sequence shown here is derived from an EMBL/GenBank/DDBJ whole genome shotgun (WGS) entry which is preliminary data.</text>
</comment>
<dbReference type="EMBL" id="CAWUPB010000950">
    <property type="protein sequence ID" value="CAK7334611.1"/>
    <property type="molecule type" value="Genomic_DNA"/>
</dbReference>
<proteinExistence type="predicted"/>
<dbReference type="InterPro" id="IPR006527">
    <property type="entry name" value="F-box-assoc_dom_typ1"/>
</dbReference>
<dbReference type="Pfam" id="PF13456">
    <property type="entry name" value="RVT_3"/>
    <property type="match status" value="1"/>
</dbReference>
<dbReference type="GO" id="GO:0003676">
    <property type="term" value="F:nucleic acid binding"/>
    <property type="evidence" value="ECO:0007669"/>
    <property type="project" value="InterPro"/>
</dbReference>
<evidence type="ECO:0000313" key="3">
    <source>
        <dbReference type="EMBL" id="CAK7334611.1"/>
    </source>
</evidence>
<dbReference type="GO" id="GO:0004523">
    <property type="term" value="F:RNA-DNA hybrid ribonuclease activity"/>
    <property type="evidence" value="ECO:0007669"/>
    <property type="project" value="InterPro"/>
</dbReference>
<reference evidence="3 4" key="1">
    <citation type="submission" date="2024-01" db="EMBL/GenBank/DDBJ databases">
        <authorList>
            <person name="Waweru B."/>
        </authorList>
    </citation>
    <scope>NUCLEOTIDE SEQUENCE [LARGE SCALE GENOMIC DNA]</scope>
</reference>
<evidence type="ECO:0000313" key="4">
    <source>
        <dbReference type="Proteomes" id="UP001314170"/>
    </source>
</evidence>
<dbReference type="PANTHER" id="PTHR31790">
    <property type="entry name" value="OS02G0783600 PROTEIN"/>
    <property type="match status" value="1"/>
</dbReference>
<dbReference type="InterPro" id="IPR052361">
    <property type="entry name" value="F-box_domain"/>
</dbReference>
<name>A0AAV1RI23_9ROSI</name>
<protein>
    <recommendedName>
        <fullName evidence="5">RNase H type-1 domain-containing protein</fullName>
    </recommendedName>
</protein>
<dbReference type="InterPro" id="IPR017451">
    <property type="entry name" value="F-box-assoc_interact_dom"/>
</dbReference>
<keyword evidence="4" id="KW-1185">Reference proteome</keyword>
<evidence type="ECO:0008006" key="5">
    <source>
        <dbReference type="Google" id="ProtNLM"/>
    </source>
</evidence>
<evidence type="ECO:0000259" key="1">
    <source>
        <dbReference type="Pfam" id="PF07734"/>
    </source>
</evidence>
<feature type="domain" description="RNase H type-1" evidence="2">
    <location>
        <begin position="113"/>
        <end position="196"/>
    </location>
</feature>
<sequence>MWRTVQDLCCSVLLGGPGALANGVLHWLVTQDNGRPTATVSFDLVEEKFQEMVPLRGLTGDAIYWHYELGVLGDWLCLYSDYGLSSDCEAWIMKEYSSKASWTSFLRFNGESNSGGQLVVAASNRLDQCFEEILGESMAACYGLTLAIHMGHTNVILETDGLLLMNVLKMDPTPASERGVLVGDICHTGRSFSSFSPRDIVIERTEKESVPNKKLVIVSFDLAEEKFLEMVPVLDITNHAYLSTGLKVLRDCLCLYTTYYGSIYASYFQVCKEYCPQASRTLLSRFSSDELANSYFKGYWPFWELPSERKMLILATQTSIENHITVGNPSTRDSKEVPAPNSLPNGNFFPGFGYHHHLDVYKMLRGSIVTSTNNGSNHQAEVEVLTLKINIWKTIQDLEYSVVFKGPGTCANDTLHWLAERETVPNKTLISM</sequence>
<accession>A0AAV1RI23</accession>
<gene>
    <name evidence="3" type="ORF">DCAF_LOCUS10008</name>
</gene>
<dbReference type="PANTHER" id="PTHR31790:SF581">
    <property type="entry name" value="F-BOX PROTEIN INTERACTION DOMAIN PROTEIN"/>
    <property type="match status" value="1"/>
</dbReference>
<dbReference type="AlphaFoldDB" id="A0AAV1RI23"/>